<dbReference type="GO" id="GO:0005198">
    <property type="term" value="F:structural molecule activity"/>
    <property type="evidence" value="ECO:0007669"/>
    <property type="project" value="InterPro"/>
</dbReference>
<dbReference type="EMBL" id="PP511622">
    <property type="protein sequence ID" value="XCD06004.1"/>
    <property type="molecule type" value="Genomic_DNA"/>
</dbReference>
<dbReference type="SUPFAM" id="SSF88645">
    <property type="entry name" value="ssDNA viruses"/>
    <property type="match status" value="1"/>
</dbReference>
<protein>
    <submittedName>
        <fullName evidence="3">Major capsid protein</fullName>
    </submittedName>
</protein>
<name>A0AAU8B146_9VIRU</name>
<organism evidence="3">
    <name type="scientific">Dulem virus 213</name>
    <dbReference type="NCBI Taxonomy" id="3145690"/>
    <lineage>
        <taxon>Viruses</taxon>
        <taxon>Monodnaviria</taxon>
        <taxon>Sangervirae</taxon>
        <taxon>Phixviricota</taxon>
        <taxon>Malgrandaviricetes</taxon>
        <taxon>Petitvirales</taxon>
        <taxon>Microviridae</taxon>
        <taxon>Microvirus</taxon>
    </lineage>
</organism>
<dbReference type="Gene3D" id="2.60.169.10">
    <property type="entry name" value="Microviridae F protein"/>
    <property type="match status" value="2"/>
</dbReference>
<evidence type="ECO:0000313" key="7">
    <source>
        <dbReference type="EMBL" id="XCD08144.1"/>
    </source>
</evidence>
<dbReference type="InterPro" id="IPR037002">
    <property type="entry name" value="Microviridae_protein_F_sf"/>
</dbReference>
<proteinExistence type="predicted"/>
<evidence type="ECO:0000313" key="4">
    <source>
        <dbReference type="EMBL" id="XCD06004.1"/>
    </source>
</evidence>
<evidence type="ECO:0000313" key="5">
    <source>
        <dbReference type="EMBL" id="XCD06352.1"/>
    </source>
</evidence>
<dbReference type="EMBL" id="PP511862">
    <property type="protein sequence ID" value="XCD08144.1"/>
    <property type="molecule type" value="Genomic_DNA"/>
</dbReference>
<evidence type="ECO:0000313" key="1">
    <source>
        <dbReference type="EMBL" id="XCD03937.1"/>
    </source>
</evidence>
<dbReference type="EMBL" id="PP511724">
    <property type="protein sequence ID" value="XCD06889.1"/>
    <property type="molecule type" value="Genomic_DNA"/>
</dbReference>
<evidence type="ECO:0000313" key="6">
    <source>
        <dbReference type="EMBL" id="XCD06889.1"/>
    </source>
</evidence>
<accession>A0AAU8B146</accession>
<sequence>MSLTRSIGKNTLGGGKKMNVDLRTYNRSTHDLSYIWRSSMAAGTLVPFCKILTTPGDTMEIDLTHQIMTHPTIGPLFGSYKVQADVFQCPIRLYNAMLHNNALNIGLKMSDVKLPKIEVQINDVDTNTVPGISGNTQISESCILAYLGQRGYAGYVDKPISNPMTIKRNAVPLLAYYDIFKNYYANKQEDYFYTIAENTPLNFNDVLYSNTKEAYGQKTQINKNGYIGINKNSKYFTSNTTVDDGLILSVSKTVNEVKRYINYRLIDIIDTESETPSAQTWNVPNYGNIDVQVFKIKNIGTEEVSALIEKTIDTKTKSLHKYKLNQIDEVREDLLGAGKNEWTTKQGWPYIKELFERTWGITVGNYDGSEKDFPFPGAQGWTSLNSSSIQAGLCVKTYQSDIFNNWVNTEWIDGPNGINAVTAIKIDPESQSFQLDTLNLAKKVYDMLNRIAVSGGTYQDWIETIYTNDYVERSETPIYEGGMSAELEFQEVISQSATQDEPLGTLAGRGKTTNQKGGHIIVKVSEPSYLIGIISLTPRVDYCQGNDFDTTLETLDDIHKPALDAIGFQDRMCETLDWKSVRYNADGSKTNGSIGKQPAWIDYMTNFNKTYGNFAIKDNEAFMVLNRWFESNPKTQEGDYTSYIDPQKYNYIFADTDLNAMNFWVQIGVNIKARRMISAKVIPNL</sequence>
<dbReference type="EMBL" id="PP511541">
    <property type="protein sequence ID" value="XCD05289.1"/>
    <property type="molecule type" value="Genomic_DNA"/>
</dbReference>
<reference evidence="3" key="1">
    <citation type="submission" date="2024-03" db="EMBL/GenBank/DDBJ databases">
        <title>Diverse circular DNA viruses in blood, oral, and fecal samples of captive lemurs.</title>
        <authorList>
            <person name="Paietta E.N."/>
            <person name="Kraberger S."/>
            <person name="Lund M.C."/>
            <person name="Custer J.M."/>
            <person name="Vargas K.M."/>
            <person name="Ehmke E.E."/>
            <person name="Yoder A.D."/>
            <person name="Varsani A."/>
        </authorList>
    </citation>
    <scope>NUCLEOTIDE SEQUENCE</scope>
    <source>
        <strain evidence="1">Duke_21_53</strain>
        <strain evidence="2">Duke_24FF_996</strain>
        <strain evidence="3">Duke_24FS_60</strain>
        <strain evidence="4">Duke_25FF_1053</strain>
        <strain evidence="5">Duke_25FS_76</strain>
        <strain evidence="6">Duke_26_44</strain>
        <strain evidence="7">Duke_29_30</strain>
    </source>
</reference>
<dbReference type="EMBL" id="PP511495">
    <property type="protein sequence ID" value="XCD04695.1"/>
    <property type="molecule type" value="Genomic_DNA"/>
</dbReference>
<evidence type="ECO:0000313" key="3">
    <source>
        <dbReference type="EMBL" id="XCD05289.1"/>
    </source>
</evidence>
<dbReference type="EMBL" id="PP511661">
    <property type="protein sequence ID" value="XCD06352.1"/>
    <property type="molecule type" value="Genomic_DNA"/>
</dbReference>
<evidence type="ECO:0000313" key="2">
    <source>
        <dbReference type="EMBL" id="XCD04695.1"/>
    </source>
</evidence>
<dbReference type="InterPro" id="IPR016184">
    <property type="entry name" value="Capsid/spike_ssDNA_virus"/>
</dbReference>
<dbReference type="EMBL" id="PP511403">
    <property type="protein sequence ID" value="XCD03937.1"/>
    <property type="molecule type" value="Genomic_DNA"/>
</dbReference>